<comment type="caution">
    <text evidence="2">The sequence shown here is derived from an EMBL/GenBank/DDBJ whole genome shotgun (WGS) entry which is preliminary data.</text>
</comment>
<accession>A0A9P3H2T0</accession>
<dbReference type="GO" id="GO:0015937">
    <property type="term" value="P:coenzyme A biosynthetic process"/>
    <property type="evidence" value="ECO:0007669"/>
    <property type="project" value="TreeGrafter"/>
</dbReference>
<dbReference type="Gene3D" id="3.40.50.620">
    <property type="entry name" value="HUPs"/>
    <property type="match status" value="1"/>
</dbReference>
<feature type="domain" description="Cytidyltransferase-like" evidence="1">
    <location>
        <begin position="193"/>
        <end position="337"/>
    </location>
</feature>
<proteinExistence type="predicted"/>
<evidence type="ECO:0000313" key="3">
    <source>
        <dbReference type="Proteomes" id="UP000827284"/>
    </source>
</evidence>
<dbReference type="PANTHER" id="PTHR10695:SF46">
    <property type="entry name" value="BIFUNCTIONAL COENZYME A SYNTHASE-RELATED"/>
    <property type="match status" value="1"/>
</dbReference>
<keyword evidence="3" id="KW-1185">Reference proteome</keyword>
<dbReference type="OrthoDB" id="330671at2759"/>
<dbReference type="PANTHER" id="PTHR10695">
    <property type="entry name" value="DEPHOSPHO-COA KINASE-RELATED"/>
    <property type="match status" value="1"/>
</dbReference>
<dbReference type="CDD" id="cd02164">
    <property type="entry name" value="PPAT_CoAS"/>
    <property type="match status" value="1"/>
</dbReference>
<evidence type="ECO:0000259" key="1">
    <source>
        <dbReference type="Pfam" id="PF01467"/>
    </source>
</evidence>
<dbReference type="InterPro" id="IPR004821">
    <property type="entry name" value="Cyt_trans-like"/>
</dbReference>
<dbReference type="InterPro" id="IPR014729">
    <property type="entry name" value="Rossmann-like_a/b/a_fold"/>
</dbReference>
<dbReference type="SUPFAM" id="SSF52374">
    <property type="entry name" value="Nucleotidylyl transferase"/>
    <property type="match status" value="1"/>
</dbReference>
<name>A0A9P3H2T0_9FUNG</name>
<keyword evidence="2" id="KW-0548">Nucleotidyltransferase</keyword>
<reference evidence="2" key="1">
    <citation type="submission" date="2021-11" db="EMBL/GenBank/DDBJ databases">
        <authorList>
            <person name="Herlambang A."/>
            <person name="Guo Y."/>
            <person name="Takashima Y."/>
            <person name="Nishizawa T."/>
        </authorList>
    </citation>
    <scope>NUCLEOTIDE SEQUENCE</scope>
    <source>
        <strain evidence="2">E1425</strain>
    </source>
</reference>
<dbReference type="FunFam" id="3.40.50.620:FF:000089">
    <property type="entry name" value="Bifunctional coenzyme A synthase"/>
    <property type="match status" value="1"/>
</dbReference>
<protein>
    <submittedName>
        <fullName evidence="2">Pantetheine-phosphate adenylyltransferase</fullName>
    </submittedName>
</protein>
<dbReference type="EMBL" id="BQFW01000002">
    <property type="protein sequence ID" value="GJJ68990.1"/>
    <property type="molecule type" value="Genomic_DNA"/>
</dbReference>
<dbReference type="GO" id="GO:0016779">
    <property type="term" value="F:nucleotidyltransferase activity"/>
    <property type="evidence" value="ECO:0007669"/>
    <property type="project" value="UniProtKB-KW"/>
</dbReference>
<sequence>MTTTDHSVSSHGLLLTSITDFDAPLNETFHALKRALLLCHRITLVVSISESSSTKVSGSDYSNSNGALNKKAATSFHDVQRFLSALYVSFSKHAQELLRPLAELDIVFQDTCGYKIGTGVADEIPFHVLLGLPAVTKALAGINQERTKNGSKALPVYTLDLTPEREIHCHLVEDMDSTVAHSKIHEGEYENVVLGGTFDHLHAGHKILLSMTAWIASKRVVCGVTDDSMLQSKKYKEELESLNTRVDAVKRFLRAFKRSLVIEVVPIHDIYGPTATDTNIQAIMVSKETLKGGEAVNKERDSRGLSQLAIEVIDVISPTETAVDEVHLKISSTYIRQYLAEQRSKTTAPAKE</sequence>
<gene>
    <name evidence="2" type="ORF">EMPS_01336</name>
</gene>
<dbReference type="AlphaFoldDB" id="A0A9P3H2T0"/>
<evidence type="ECO:0000313" key="2">
    <source>
        <dbReference type="EMBL" id="GJJ68990.1"/>
    </source>
</evidence>
<dbReference type="Proteomes" id="UP000827284">
    <property type="component" value="Unassembled WGS sequence"/>
</dbReference>
<reference evidence="2" key="2">
    <citation type="journal article" date="2022" name="Microbiol. Resour. Announc.">
        <title>Whole-Genome Sequence of Entomortierella parvispora E1425, a Mucoromycotan Fungus Associated with Burkholderiaceae-Related Endosymbiotic Bacteria.</title>
        <authorList>
            <person name="Herlambang A."/>
            <person name="Guo Y."/>
            <person name="Takashima Y."/>
            <person name="Narisawa K."/>
            <person name="Ohta H."/>
            <person name="Nishizawa T."/>
        </authorList>
    </citation>
    <scope>NUCLEOTIDE SEQUENCE</scope>
    <source>
        <strain evidence="2">E1425</strain>
    </source>
</reference>
<dbReference type="GO" id="GO:0004140">
    <property type="term" value="F:dephospho-CoA kinase activity"/>
    <property type="evidence" value="ECO:0007669"/>
    <property type="project" value="TreeGrafter"/>
</dbReference>
<dbReference type="Pfam" id="PF01467">
    <property type="entry name" value="CTP_transf_like"/>
    <property type="match status" value="1"/>
</dbReference>
<dbReference type="NCBIfam" id="NF001985">
    <property type="entry name" value="PRK00777.1"/>
    <property type="match status" value="1"/>
</dbReference>
<organism evidence="2 3">
    <name type="scientific">Entomortierella parvispora</name>
    <dbReference type="NCBI Taxonomy" id="205924"/>
    <lineage>
        <taxon>Eukaryota</taxon>
        <taxon>Fungi</taxon>
        <taxon>Fungi incertae sedis</taxon>
        <taxon>Mucoromycota</taxon>
        <taxon>Mortierellomycotina</taxon>
        <taxon>Mortierellomycetes</taxon>
        <taxon>Mortierellales</taxon>
        <taxon>Mortierellaceae</taxon>
        <taxon>Entomortierella</taxon>
    </lineage>
</organism>
<keyword evidence="2" id="KW-0808">Transferase</keyword>